<keyword evidence="5" id="KW-0732">Signal</keyword>
<keyword evidence="2 4" id="KW-0479">Metal-binding</keyword>
<dbReference type="Proteomes" id="UP001561046">
    <property type="component" value="Unassembled WGS sequence"/>
</dbReference>
<evidence type="ECO:0000259" key="6">
    <source>
        <dbReference type="PROSITE" id="PS51007"/>
    </source>
</evidence>
<keyword evidence="3 4" id="KW-0408">Iron</keyword>
<reference evidence="7 8" key="1">
    <citation type="journal article" date="2013" name="Int. J. Syst. Evol. Microbiol.">
        <title>Comamonas guangdongensis sp. nov., isolated from subterranean forest sediment, and emended description of the genus Comamonas.</title>
        <authorList>
            <person name="Zhang J."/>
            <person name="Wang Y."/>
            <person name="Zhou S."/>
            <person name="Wu C."/>
            <person name="He J."/>
            <person name="Li F."/>
        </authorList>
    </citation>
    <scope>NUCLEOTIDE SEQUENCE [LARGE SCALE GENOMIC DNA]</scope>
    <source>
        <strain evidence="7 8">CCTCC AB2011133</strain>
    </source>
</reference>
<evidence type="ECO:0000256" key="1">
    <source>
        <dbReference type="ARBA" id="ARBA00022617"/>
    </source>
</evidence>
<keyword evidence="8" id="KW-1185">Reference proteome</keyword>
<gene>
    <name evidence="7" type="ORF">AB6724_08755</name>
</gene>
<dbReference type="InterPro" id="IPR036909">
    <property type="entry name" value="Cyt_c-like_dom_sf"/>
</dbReference>
<evidence type="ECO:0000313" key="8">
    <source>
        <dbReference type="Proteomes" id="UP001561046"/>
    </source>
</evidence>
<accession>A0ABV3ZTL2</accession>
<name>A0ABV3ZTL2_9BURK</name>
<dbReference type="PROSITE" id="PS51007">
    <property type="entry name" value="CYTC"/>
    <property type="match status" value="1"/>
</dbReference>
<dbReference type="SUPFAM" id="SSF46626">
    <property type="entry name" value="Cytochrome c"/>
    <property type="match status" value="1"/>
</dbReference>
<dbReference type="Gene3D" id="1.10.760.10">
    <property type="entry name" value="Cytochrome c-like domain"/>
    <property type="match status" value="1"/>
</dbReference>
<evidence type="ECO:0000256" key="5">
    <source>
        <dbReference type="SAM" id="SignalP"/>
    </source>
</evidence>
<organism evidence="7 8">
    <name type="scientific">Comamonas guangdongensis</name>
    <dbReference type="NCBI Taxonomy" id="510515"/>
    <lineage>
        <taxon>Bacteria</taxon>
        <taxon>Pseudomonadati</taxon>
        <taxon>Pseudomonadota</taxon>
        <taxon>Betaproteobacteria</taxon>
        <taxon>Burkholderiales</taxon>
        <taxon>Comamonadaceae</taxon>
        <taxon>Comamonas</taxon>
    </lineage>
</organism>
<feature type="domain" description="Cytochrome c" evidence="6">
    <location>
        <begin position="26"/>
        <end position="106"/>
    </location>
</feature>
<dbReference type="InterPro" id="IPR009056">
    <property type="entry name" value="Cyt_c-like_dom"/>
</dbReference>
<feature type="signal peptide" evidence="5">
    <location>
        <begin position="1"/>
        <end position="22"/>
    </location>
</feature>
<protein>
    <submittedName>
        <fullName evidence="7">Cytochrome c</fullName>
    </submittedName>
</protein>
<sequence>MMKTTHTLAALLLSVLAAAAHADEAAQLARGKQLFTVAATPACAVCHTLKDAGTEGAIGPVLDELQPDAARVARALRDGIGSMPSFKATMSEADIAAVALYVSQASRAR</sequence>
<evidence type="ECO:0000256" key="2">
    <source>
        <dbReference type="ARBA" id="ARBA00022723"/>
    </source>
</evidence>
<dbReference type="RefSeq" id="WP_369338121.1">
    <property type="nucleotide sequence ID" value="NZ_JBFYGN010000007.1"/>
</dbReference>
<dbReference type="EMBL" id="JBFYGN010000007">
    <property type="protein sequence ID" value="MEX8192929.1"/>
    <property type="molecule type" value="Genomic_DNA"/>
</dbReference>
<proteinExistence type="predicted"/>
<evidence type="ECO:0000256" key="4">
    <source>
        <dbReference type="PROSITE-ProRule" id="PRU00433"/>
    </source>
</evidence>
<dbReference type="Pfam" id="PF13442">
    <property type="entry name" value="Cytochrome_CBB3"/>
    <property type="match status" value="1"/>
</dbReference>
<comment type="caution">
    <text evidence="7">The sequence shown here is derived from an EMBL/GenBank/DDBJ whole genome shotgun (WGS) entry which is preliminary data.</text>
</comment>
<keyword evidence="1 4" id="KW-0349">Heme</keyword>
<evidence type="ECO:0000313" key="7">
    <source>
        <dbReference type="EMBL" id="MEX8192929.1"/>
    </source>
</evidence>
<evidence type="ECO:0000256" key="3">
    <source>
        <dbReference type="ARBA" id="ARBA00023004"/>
    </source>
</evidence>
<feature type="chain" id="PRO_5045415097" evidence="5">
    <location>
        <begin position="23"/>
        <end position="109"/>
    </location>
</feature>